<gene>
    <name evidence="5" type="ORF">ENU08_00530</name>
    <name evidence="4" type="ORF">ENU41_02655</name>
</gene>
<dbReference type="PANTHER" id="PTHR43637:SF1">
    <property type="entry name" value="UPF0273 PROTEIN TM_0370"/>
    <property type="match status" value="1"/>
</dbReference>
<dbReference type="SUPFAM" id="SSF52540">
    <property type="entry name" value="P-loop containing nucleoside triphosphate hydrolases"/>
    <property type="match status" value="1"/>
</dbReference>
<dbReference type="InterPro" id="IPR027417">
    <property type="entry name" value="P-loop_NTPase"/>
</dbReference>
<dbReference type="EMBL" id="DTCK01000013">
    <property type="protein sequence ID" value="HGQ35562.1"/>
    <property type="molecule type" value="Genomic_DNA"/>
</dbReference>
<dbReference type="Gene3D" id="3.40.50.300">
    <property type="entry name" value="P-loop containing nucleotide triphosphate hydrolases"/>
    <property type="match status" value="1"/>
</dbReference>
<proteinExistence type="predicted"/>
<accession>A0A7C4NIR7</accession>
<evidence type="ECO:0000256" key="1">
    <source>
        <dbReference type="ARBA" id="ARBA00022741"/>
    </source>
</evidence>
<evidence type="ECO:0000313" key="4">
    <source>
        <dbReference type="EMBL" id="HGQ35562.1"/>
    </source>
</evidence>
<organism evidence="5">
    <name type="scientific">Ignisphaera aggregans</name>
    <dbReference type="NCBI Taxonomy" id="334771"/>
    <lineage>
        <taxon>Archaea</taxon>
        <taxon>Thermoproteota</taxon>
        <taxon>Thermoprotei</taxon>
        <taxon>Desulfurococcales</taxon>
        <taxon>Desulfurococcaceae</taxon>
        <taxon>Ignisphaera</taxon>
    </lineage>
</organism>
<reference evidence="5" key="1">
    <citation type="journal article" date="2020" name="mSystems">
        <title>Genome- and Community-Level Interaction Insights into Carbon Utilization and Element Cycling Functions of Hydrothermarchaeota in Hydrothermal Sediment.</title>
        <authorList>
            <person name="Zhou Z."/>
            <person name="Liu Y."/>
            <person name="Xu W."/>
            <person name="Pan J."/>
            <person name="Luo Z.H."/>
            <person name="Li M."/>
        </authorList>
    </citation>
    <scope>NUCLEOTIDE SEQUENCE [LARGE SCALE GENOMIC DNA]</scope>
    <source>
        <strain evidence="5">SpSt-637</strain>
        <strain evidence="4">SpSt-667</strain>
    </source>
</reference>
<keyword evidence="1" id="KW-0547">Nucleotide-binding</keyword>
<evidence type="ECO:0000256" key="2">
    <source>
        <dbReference type="ARBA" id="ARBA00022840"/>
    </source>
</evidence>
<evidence type="ECO:0000313" key="5">
    <source>
        <dbReference type="EMBL" id="HGQ63723.1"/>
    </source>
</evidence>
<evidence type="ECO:0000259" key="3">
    <source>
        <dbReference type="SMART" id="SM00382"/>
    </source>
</evidence>
<protein>
    <recommendedName>
        <fullName evidence="3">AAA+ ATPase domain-containing protein</fullName>
    </recommendedName>
</protein>
<dbReference type="SMART" id="SM00382">
    <property type="entry name" value="AAA"/>
    <property type="match status" value="1"/>
</dbReference>
<dbReference type="AlphaFoldDB" id="A0A7C4NIR7"/>
<dbReference type="GO" id="GO:0005524">
    <property type="term" value="F:ATP binding"/>
    <property type="evidence" value="ECO:0007669"/>
    <property type="project" value="UniProtKB-KW"/>
</dbReference>
<name>A0A7C4NIR7_9CREN</name>
<feature type="domain" description="AAA+ ATPase" evidence="3">
    <location>
        <begin position="24"/>
        <end position="189"/>
    </location>
</feature>
<dbReference type="InterPro" id="IPR014774">
    <property type="entry name" value="KaiC-like_dom"/>
</dbReference>
<dbReference type="PANTHER" id="PTHR43637">
    <property type="entry name" value="UPF0273 PROTEIN TM_0370"/>
    <property type="match status" value="1"/>
</dbReference>
<dbReference type="Pfam" id="PF06745">
    <property type="entry name" value="ATPase"/>
    <property type="match status" value="1"/>
</dbReference>
<sequence length="463" mass="53092">MLRNANYFTIGVEGLDKLFGEITPPYTILIAGHPGAGKTTLASSICYSNMLKGYRCLYVSVYEEKDKLFKIMDKLNIKLFEAEKKGLLKFFRVPLTLDVEKFADIISRTISENGFNIIVVDSITALIESAKLDAEKRAWLLNYFYQLPSAINGMLILVAELPFGRESIDLGSAEFVSDATFILKHTIEDRFIVRLLEIRKARGKPIHLAEVPFSIVENRGLVVYMPPILEELPKLKEEIFFPCKCLRDKIEHMHKDFLINIFFPPETIYGREALIILLATAIIYNLKILVISYISSPSTLKDMLGNIISSYGVDFKKVDKLIDKYMVFKGLNPYAQSLMQLMARELELVENHNPNMVVFHGIHVLKYDPIKRLKELYTEALYLKSKGVGIVRIGNCDDEKRCAEESSISDITLKVERFTTDSKFDYRIIVYRRYREPVVITSQEMKICVQEAIDYIKQSLAEL</sequence>
<keyword evidence="2" id="KW-0067">ATP-binding</keyword>
<comment type="caution">
    <text evidence="5">The sequence shown here is derived from an EMBL/GenBank/DDBJ whole genome shotgun (WGS) entry which is preliminary data.</text>
</comment>
<dbReference type="EMBL" id="DTBD01000005">
    <property type="protein sequence ID" value="HGQ63723.1"/>
    <property type="molecule type" value="Genomic_DNA"/>
</dbReference>
<dbReference type="InterPro" id="IPR003593">
    <property type="entry name" value="AAA+_ATPase"/>
</dbReference>